<sequence>MDSVAPADTFAKVNFGSALKERGCFWKLTKNRKSVAVAFVCLAVSACVLHVTFGAGSSLSGTSLTSIAKTQPRLKIVVSSYMRSGSTLCGNILQAHPGVFYVYEPLLYLWDHFLPGKEHSSDWPLRHRAKALWRKSKAVIPPPVDFLSYMFHCNLTRYNLDFLTNVAHSKAFADSGCVKSVGGTNVMNVTEHCATGVMDRCRDASAVVQKVVRLTLREGGHLLQRDSAVRLVHLVRDPRGVLLSRMRFNHKMAGEMHNNFTSICQRMFADVQQAKHINQRHWGRILTVRYEDLAEDLVSITSLIYKFVGLDMLPSVRDILYKMSSKDAHTTHGN</sequence>
<dbReference type="PANTHER" id="PTHR10704:SF44">
    <property type="entry name" value="LD35051P-RELATED"/>
    <property type="match status" value="1"/>
</dbReference>
<keyword evidence="1" id="KW-0812">Transmembrane</keyword>
<keyword evidence="1" id="KW-0472">Membrane</keyword>
<dbReference type="STRING" id="188477.A0A3S1APZ2"/>
<proteinExistence type="predicted"/>
<dbReference type="InterPro" id="IPR051135">
    <property type="entry name" value="Gal/GlcNAc/GalNAc_ST"/>
</dbReference>
<dbReference type="SUPFAM" id="SSF52540">
    <property type="entry name" value="P-loop containing nucleoside triphosphate hydrolases"/>
    <property type="match status" value="1"/>
</dbReference>
<reference evidence="3 4" key="1">
    <citation type="submission" date="2019-01" db="EMBL/GenBank/DDBJ databases">
        <title>A draft genome assembly of the solar-powered sea slug Elysia chlorotica.</title>
        <authorList>
            <person name="Cai H."/>
            <person name="Li Q."/>
            <person name="Fang X."/>
            <person name="Li J."/>
            <person name="Curtis N.E."/>
            <person name="Altenburger A."/>
            <person name="Shibata T."/>
            <person name="Feng M."/>
            <person name="Maeda T."/>
            <person name="Schwartz J.A."/>
            <person name="Shigenobu S."/>
            <person name="Lundholm N."/>
            <person name="Nishiyama T."/>
            <person name="Yang H."/>
            <person name="Hasebe M."/>
            <person name="Li S."/>
            <person name="Pierce S.K."/>
            <person name="Wang J."/>
        </authorList>
    </citation>
    <scope>NUCLEOTIDE SEQUENCE [LARGE SCALE GENOMIC DNA]</scope>
    <source>
        <strain evidence="3">EC2010</strain>
        <tissue evidence="3">Whole organism of an adult</tissue>
    </source>
</reference>
<name>A0A3S1APZ2_ELYCH</name>
<gene>
    <name evidence="3" type="ORF">EGW08_023602</name>
</gene>
<dbReference type="InterPro" id="IPR000863">
    <property type="entry name" value="Sulfotransferase_dom"/>
</dbReference>
<feature type="transmembrane region" description="Helical" evidence="1">
    <location>
        <begin position="35"/>
        <end position="56"/>
    </location>
</feature>
<dbReference type="EMBL" id="RQTK01002170">
    <property type="protein sequence ID" value="RUS68636.1"/>
    <property type="molecule type" value="Genomic_DNA"/>
</dbReference>
<comment type="caution">
    <text evidence="3">The sequence shown here is derived from an EMBL/GenBank/DDBJ whole genome shotgun (WGS) entry which is preliminary data.</text>
</comment>
<organism evidence="3 4">
    <name type="scientific">Elysia chlorotica</name>
    <name type="common">Eastern emerald elysia</name>
    <name type="synonym">Sea slug</name>
    <dbReference type="NCBI Taxonomy" id="188477"/>
    <lineage>
        <taxon>Eukaryota</taxon>
        <taxon>Metazoa</taxon>
        <taxon>Spiralia</taxon>
        <taxon>Lophotrochozoa</taxon>
        <taxon>Mollusca</taxon>
        <taxon>Gastropoda</taxon>
        <taxon>Heterobranchia</taxon>
        <taxon>Euthyneura</taxon>
        <taxon>Panpulmonata</taxon>
        <taxon>Sacoglossa</taxon>
        <taxon>Placobranchoidea</taxon>
        <taxon>Plakobranchidae</taxon>
        <taxon>Elysia</taxon>
    </lineage>
</organism>
<keyword evidence="4" id="KW-1185">Reference proteome</keyword>
<evidence type="ECO:0000313" key="4">
    <source>
        <dbReference type="Proteomes" id="UP000271974"/>
    </source>
</evidence>
<protein>
    <recommendedName>
        <fullName evidence="2">Sulfotransferase domain-containing protein</fullName>
    </recommendedName>
</protein>
<dbReference type="GO" id="GO:0001517">
    <property type="term" value="F:N-acetylglucosamine 6-O-sulfotransferase activity"/>
    <property type="evidence" value="ECO:0007669"/>
    <property type="project" value="TreeGrafter"/>
</dbReference>
<dbReference type="OrthoDB" id="6138663at2759"/>
<feature type="domain" description="Sulfotransferase" evidence="2">
    <location>
        <begin position="75"/>
        <end position="327"/>
    </location>
</feature>
<dbReference type="GO" id="GO:0006044">
    <property type="term" value="P:N-acetylglucosamine metabolic process"/>
    <property type="evidence" value="ECO:0007669"/>
    <property type="project" value="TreeGrafter"/>
</dbReference>
<dbReference type="Pfam" id="PF00685">
    <property type="entry name" value="Sulfotransfer_1"/>
    <property type="match status" value="1"/>
</dbReference>
<dbReference type="Gene3D" id="3.40.50.300">
    <property type="entry name" value="P-loop containing nucleotide triphosphate hydrolases"/>
    <property type="match status" value="1"/>
</dbReference>
<accession>A0A3S1APZ2</accession>
<dbReference type="AlphaFoldDB" id="A0A3S1APZ2"/>
<dbReference type="InterPro" id="IPR027417">
    <property type="entry name" value="P-loop_NTPase"/>
</dbReference>
<feature type="non-terminal residue" evidence="3">
    <location>
        <position position="334"/>
    </location>
</feature>
<keyword evidence="1" id="KW-1133">Transmembrane helix</keyword>
<evidence type="ECO:0000313" key="3">
    <source>
        <dbReference type="EMBL" id="RUS68636.1"/>
    </source>
</evidence>
<dbReference type="GO" id="GO:0006790">
    <property type="term" value="P:sulfur compound metabolic process"/>
    <property type="evidence" value="ECO:0007669"/>
    <property type="project" value="TreeGrafter"/>
</dbReference>
<dbReference type="PANTHER" id="PTHR10704">
    <property type="entry name" value="CARBOHYDRATE SULFOTRANSFERASE"/>
    <property type="match status" value="1"/>
</dbReference>
<evidence type="ECO:0000259" key="2">
    <source>
        <dbReference type="Pfam" id="PF00685"/>
    </source>
</evidence>
<dbReference type="Proteomes" id="UP000271974">
    <property type="component" value="Unassembled WGS sequence"/>
</dbReference>
<evidence type="ECO:0000256" key="1">
    <source>
        <dbReference type="SAM" id="Phobius"/>
    </source>
</evidence>